<dbReference type="EMBL" id="SGPJ01000259">
    <property type="protein sequence ID" value="THG96130.1"/>
    <property type="molecule type" value="Genomic_DNA"/>
</dbReference>
<dbReference type="AlphaFoldDB" id="A0A4S4KEK0"/>
<protein>
    <submittedName>
        <fullName evidence="1">Uncharacterized protein</fullName>
    </submittedName>
</protein>
<name>A0A4S4KEK0_9APHY</name>
<keyword evidence="2" id="KW-1185">Reference proteome</keyword>
<accession>A0A4S4KEK0</accession>
<comment type="caution">
    <text evidence="1">The sequence shown here is derived from an EMBL/GenBank/DDBJ whole genome shotgun (WGS) entry which is preliminary data.</text>
</comment>
<evidence type="ECO:0000313" key="1">
    <source>
        <dbReference type="EMBL" id="THG96130.1"/>
    </source>
</evidence>
<dbReference type="Proteomes" id="UP000309038">
    <property type="component" value="Unassembled WGS sequence"/>
</dbReference>
<gene>
    <name evidence="1" type="ORF">EW026_g5645</name>
</gene>
<proteinExistence type="predicted"/>
<reference evidence="1 2" key="1">
    <citation type="submission" date="2019-02" db="EMBL/GenBank/DDBJ databases">
        <title>Genome sequencing of the rare red list fungi Phlebia centrifuga.</title>
        <authorList>
            <person name="Buettner E."/>
            <person name="Kellner H."/>
        </authorList>
    </citation>
    <scope>NUCLEOTIDE SEQUENCE [LARGE SCALE GENOMIC DNA]</scope>
    <source>
        <strain evidence="1 2">DSM 108282</strain>
    </source>
</reference>
<sequence length="58" mass="6444">MTQSFIAEGECKAPNVDAPSAWETHITHAWASVKAKANVAFPVEMDVEWTVDIELSQR</sequence>
<evidence type="ECO:0000313" key="2">
    <source>
        <dbReference type="Proteomes" id="UP000309038"/>
    </source>
</evidence>
<organism evidence="1 2">
    <name type="scientific">Hermanssonia centrifuga</name>
    <dbReference type="NCBI Taxonomy" id="98765"/>
    <lineage>
        <taxon>Eukaryota</taxon>
        <taxon>Fungi</taxon>
        <taxon>Dikarya</taxon>
        <taxon>Basidiomycota</taxon>
        <taxon>Agaricomycotina</taxon>
        <taxon>Agaricomycetes</taxon>
        <taxon>Polyporales</taxon>
        <taxon>Meruliaceae</taxon>
        <taxon>Hermanssonia</taxon>
    </lineage>
</organism>